<dbReference type="AlphaFoldDB" id="Q4E5M5"/>
<proteinExistence type="predicted"/>
<dbReference type="EMBL" id="AAHK01000003">
    <property type="protein sequence ID" value="EAO00126.1"/>
    <property type="molecule type" value="Genomic_DNA"/>
</dbReference>
<dbReference type="Proteomes" id="UP000002296">
    <property type="component" value="Unassembled WGS sequence"/>
</dbReference>
<dbReference type="GeneID" id="3554967"/>
<dbReference type="RefSeq" id="XP_821977.1">
    <property type="nucleotide sequence ID" value="XM_816884.1"/>
</dbReference>
<name>Q4E5M5_TRYCC</name>
<dbReference type="InParanoid" id="Q4E5M5"/>
<accession>Q4E5M5</accession>
<dbReference type="PaxDb" id="353153-Q4E5M5"/>
<protein>
    <submittedName>
        <fullName evidence="2">Uncharacterized protein</fullName>
    </submittedName>
</protein>
<reference evidence="2 3" key="1">
    <citation type="journal article" date="2005" name="Science">
        <title>The genome sequence of Trypanosoma cruzi, etiologic agent of Chagas disease.</title>
        <authorList>
            <person name="El-Sayed N.M."/>
            <person name="Myler P.J."/>
            <person name="Bartholomeu D.C."/>
            <person name="Nilsson D."/>
            <person name="Aggarwal G."/>
            <person name="Tran A.N."/>
            <person name="Ghedin E."/>
            <person name="Worthey E.A."/>
            <person name="Delcher A.L."/>
            <person name="Blandin G."/>
            <person name="Westenberger S.J."/>
            <person name="Caler E."/>
            <person name="Cerqueira G.C."/>
            <person name="Branche C."/>
            <person name="Haas B."/>
            <person name="Anupama A."/>
            <person name="Arner E."/>
            <person name="Aslund L."/>
            <person name="Attipoe P."/>
            <person name="Bontempi E."/>
            <person name="Bringaud F."/>
            <person name="Burton P."/>
            <person name="Cadag E."/>
            <person name="Campbell D.A."/>
            <person name="Carrington M."/>
            <person name="Crabtree J."/>
            <person name="Darban H."/>
            <person name="da Silveira J.F."/>
            <person name="de Jong P."/>
            <person name="Edwards K."/>
            <person name="Englund P.T."/>
            <person name="Fazelina G."/>
            <person name="Feldblyum T."/>
            <person name="Ferella M."/>
            <person name="Frasch A.C."/>
            <person name="Gull K."/>
            <person name="Horn D."/>
            <person name="Hou L."/>
            <person name="Huang Y."/>
            <person name="Kindlund E."/>
            <person name="Klingbeil M."/>
            <person name="Kluge S."/>
            <person name="Koo H."/>
            <person name="Lacerda D."/>
            <person name="Levin M.J."/>
            <person name="Lorenzi H."/>
            <person name="Louie T."/>
            <person name="Machado C.R."/>
            <person name="McCulloch R."/>
            <person name="McKenna A."/>
            <person name="Mizuno Y."/>
            <person name="Mottram J.C."/>
            <person name="Nelson S."/>
            <person name="Ochaya S."/>
            <person name="Osoegawa K."/>
            <person name="Pai G."/>
            <person name="Parsons M."/>
            <person name="Pentony M."/>
            <person name="Pettersson U."/>
            <person name="Pop M."/>
            <person name="Ramirez J.L."/>
            <person name="Rinta J."/>
            <person name="Robertson L."/>
            <person name="Salzberg S.L."/>
            <person name="Sanchez D.O."/>
            <person name="Seyler A."/>
            <person name="Sharma R."/>
            <person name="Shetty J."/>
            <person name="Simpson A.J."/>
            <person name="Sisk E."/>
            <person name="Tammi M.T."/>
            <person name="Tarleton R."/>
            <person name="Teixeira S."/>
            <person name="Van Aken S."/>
            <person name="Vogt C."/>
            <person name="Ward P.N."/>
            <person name="Wickstead B."/>
            <person name="Wortman J."/>
            <person name="White O."/>
            <person name="Fraser C.M."/>
            <person name="Stuart K.D."/>
            <person name="Andersson B."/>
        </authorList>
    </citation>
    <scope>NUCLEOTIDE SEQUENCE [LARGE SCALE GENOMIC DNA]</scope>
    <source>
        <strain evidence="2 3">CL Brener</strain>
    </source>
</reference>
<evidence type="ECO:0000256" key="1">
    <source>
        <dbReference type="SAM" id="MobiDB-lite"/>
    </source>
</evidence>
<gene>
    <name evidence="2" type="ORF">Tc00.1047053506529.546</name>
</gene>
<organism evidence="2 3">
    <name type="scientific">Trypanosoma cruzi (strain CL Brener)</name>
    <dbReference type="NCBI Taxonomy" id="353153"/>
    <lineage>
        <taxon>Eukaryota</taxon>
        <taxon>Discoba</taxon>
        <taxon>Euglenozoa</taxon>
        <taxon>Kinetoplastea</taxon>
        <taxon>Metakinetoplastina</taxon>
        <taxon>Trypanosomatida</taxon>
        <taxon>Trypanosomatidae</taxon>
        <taxon>Trypanosoma</taxon>
        <taxon>Schizotrypanum</taxon>
    </lineage>
</organism>
<keyword evidence="3" id="KW-1185">Reference proteome</keyword>
<sequence>MSKQLCRIPQELGKMGSIEKHIASGMRKATDTTVPAGSRQPPPRRKQPATQAPTQGSAARSTQKLLARAPLQTRGHGRQQPASGVPCVCASPRARQPRKRTAPCSAHTGTPATQSRGRREQHGTQSTAFRHRPRRMRGTPPPTTMAEPKRTPRLLPLGTGTRLRRNTWKGAAPSRPCGAACRLPAAQ</sequence>
<comment type="caution">
    <text evidence="2">The sequence shown here is derived from an EMBL/GenBank/DDBJ whole genome shotgun (WGS) entry which is preliminary data.</text>
</comment>
<evidence type="ECO:0000313" key="3">
    <source>
        <dbReference type="Proteomes" id="UP000002296"/>
    </source>
</evidence>
<evidence type="ECO:0000313" key="2">
    <source>
        <dbReference type="EMBL" id="EAO00126.1"/>
    </source>
</evidence>
<dbReference type="KEGG" id="tcr:506529.546"/>
<feature type="compositionally biased region" description="Polar residues" evidence="1">
    <location>
        <begin position="48"/>
        <end position="64"/>
    </location>
</feature>
<feature type="region of interest" description="Disordered" evidence="1">
    <location>
        <begin position="1"/>
        <end position="187"/>
    </location>
</feature>